<feature type="transmembrane region" description="Helical" evidence="1">
    <location>
        <begin position="28"/>
        <end position="47"/>
    </location>
</feature>
<comment type="caution">
    <text evidence="2">The sequence shown here is derived from an EMBL/GenBank/DDBJ whole genome shotgun (WGS) entry which is preliminary data.</text>
</comment>
<dbReference type="GO" id="GO:0016126">
    <property type="term" value="P:sterol biosynthetic process"/>
    <property type="evidence" value="ECO:0007669"/>
    <property type="project" value="TreeGrafter"/>
</dbReference>
<feature type="transmembrane region" description="Helical" evidence="1">
    <location>
        <begin position="59"/>
        <end position="78"/>
    </location>
</feature>
<dbReference type="GO" id="GO:0000247">
    <property type="term" value="F:C-8 sterol isomerase activity"/>
    <property type="evidence" value="ECO:0007669"/>
    <property type="project" value="TreeGrafter"/>
</dbReference>
<reference evidence="2 3" key="1">
    <citation type="journal article" date="2020" name="ISME J.">
        <title>Uncovering the hidden diversity of litter-decomposition mechanisms in mushroom-forming fungi.</title>
        <authorList>
            <person name="Floudas D."/>
            <person name="Bentzer J."/>
            <person name="Ahren D."/>
            <person name="Johansson T."/>
            <person name="Persson P."/>
            <person name="Tunlid A."/>
        </authorList>
    </citation>
    <scope>NUCLEOTIDE SEQUENCE [LARGE SCALE GENOMIC DNA]</scope>
    <source>
        <strain evidence="2 3">CBS 146.42</strain>
    </source>
</reference>
<dbReference type="GO" id="GO:0016020">
    <property type="term" value="C:membrane"/>
    <property type="evidence" value="ECO:0007669"/>
    <property type="project" value="InterPro"/>
</dbReference>
<evidence type="ECO:0000313" key="3">
    <source>
        <dbReference type="Proteomes" id="UP000559027"/>
    </source>
</evidence>
<dbReference type="InterPro" id="IPR007905">
    <property type="entry name" value="EBP"/>
</dbReference>
<keyword evidence="3" id="KW-1185">Reference proteome</keyword>
<dbReference type="GO" id="GO:0047750">
    <property type="term" value="F:cholestenol delta-isomerase activity"/>
    <property type="evidence" value="ECO:0007669"/>
    <property type="project" value="InterPro"/>
</dbReference>
<dbReference type="PANTHER" id="PTHR14207:SF0">
    <property type="entry name" value="3-BETA-HYDROXYSTEROID-DELTA(8),DELTA(7)-ISOMERASE"/>
    <property type="match status" value="1"/>
</dbReference>
<dbReference type="GO" id="GO:0004769">
    <property type="term" value="F:steroid Delta-isomerase activity"/>
    <property type="evidence" value="ECO:0007669"/>
    <property type="project" value="TreeGrafter"/>
</dbReference>
<dbReference type="AlphaFoldDB" id="A0A8H5D302"/>
<sequence>MSVPHPYYPTNLTLPGYTPNTHSATELIGAWLVALSTLTVATFAWLAPKNKLTLTERLITLWFITCGFIHIVFEGTLYDLLVELGKCNLFDRTLRIKPQHTRLSY</sequence>
<keyword evidence="1" id="KW-0472">Membrane</keyword>
<keyword evidence="1" id="KW-0812">Transmembrane</keyword>
<name>A0A8H5D302_9AGAR</name>
<dbReference type="Proteomes" id="UP000559027">
    <property type="component" value="Unassembled WGS sequence"/>
</dbReference>
<dbReference type="EMBL" id="JAACJO010000012">
    <property type="protein sequence ID" value="KAF5351781.1"/>
    <property type="molecule type" value="Genomic_DNA"/>
</dbReference>
<accession>A0A8H5D302</accession>
<organism evidence="2 3">
    <name type="scientific">Leucocoprinus leucothites</name>
    <dbReference type="NCBI Taxonomy" id="201217"/>
    <lineage>
        <taxon>Eukaryota</taxon>
        <taxon>Fungi</taxon>
        <taxon>Dikarya</taxon>
        <taxon>Basidiomycota</taxon>
        <taxon>Agaricomycotina</taxon>
        <taxon>Agaricomycetes</taxon>
        <taxon>Agaricomycetidae</taxon>
        <taxon>Agaricales</taxon>
        <taxon>Agaricineae</taxon>
        <taxon>Agaricaceae</taxon>
        <taxon>Leucocoprinus</taxon>
    </lineage>
</organism>
<dbReference type="OrthoDB" id="58557at2759"/>
<evidence type="ECO:0000256" key="1">
    <source>
        <dbReference type="SAM" id="Phobius"/>
    </source>
</evidence>
<keyword evidence="1" id="KW-1133">Transmembrane helix</keyword>
<protein>
    <submittedName>
        <fullName evidence="2">Uncharacterized protein</fullName>
    </submittedName>
</protein>
<dbReference type="PANTHER" id="PTHR14207">
    <property type="entry name" value="STEROL ISOMERASE"/>
    <property type="match status" value="1"/>
</dbReference>
<evidence type="ECO:0000313" key="2">
    <source>
        <dbReference type="EMBL" id="KAF5351781.1"/>
    </source>
</evidence>
<gene>
    <name evidence="2" type="ORF">D9756_007422</name>
</gene>
<proteinExistence type="predicted"/>
<dbReference type="GO" id="GO:0005783">
    <property type="term" value="C:endoplasmic reticulum"/>
    <property type="evidence" value="ECO:0007669"/>
    <property type="project" value="TreeGrafter"/>
</dbReference>